<feature type="region of interest" description="Disordered" evidence="1">
    <location>
        <begin position="39"/>
        <end position="100"/>
    </location>
</feature>
<accession>A0A1D1ZWU7</accession>
<dbReference type="PANTHER" id="PTHR12716">
    <property type="entry name" value="TRANSCRIPTION INITIATION FACTOR IIE, BETA SUBUNIT"/>
    <property type="match status" value="1"/>
</dbReference>
<name>A0A1D1ZWU7_AUXPR</name>
<reference evidence="3" key="1">
    <citation type="submission" date="2015-08" db="EMBL/GenBank/DDBJ databases">
        <authorList>
            <person name="Babu N.S."/>
            <person name="Beckwith C.J."/>
            <person name="Beseler K.G."/>
            <person name="Brison A."/>
            <person name="Carone J.V."/>
            <person name="Caskin T.P."/>
            <person name="Diamond M."/>
            <person name="Durham M.E."/>
            <person name="Foxe J.M."/>
            <person name="Go M."/>
            <person name="Henderson B.A."/>
            <person name="Jones I.B."/>
            <person name="McGettigan J.A."/>
            <person name="Micheletti S.J."/>
            <person name="Nasrallah M.E."/>
            <person name="Ortiz D."/>
            <person name="Piller C.R."/>
            <person name="Privatt S.R."/>
            <person name="Schneider S.L."/>
            <person name="Sharp S."/>
            <person name="Smith T.C."/>
            <person name="Stanton J.D."/>
            <person name="Ullery H.E."/>
            <person name="Wilson R.J."/>
            <person name="Serrano M.G."/>
            <person name="Buck G."/>
            <person name="Lee V."/>
            <person name="Wang Y."/>
            <person name="Carvalho R."/>
            <person name="Voegtly L."/>
            <person name="Shi R."/>
            <person name="Duckworth R."/>
            <person name="Johnson A."/>
            <person name="Loviza R."/>
            <person name="Walstead R."/>
            <person name="Shah Z."/>
            <person name="Kiflezghi M."/>
            <person name="Wade K."/>
            <person name="Ball S.L."/>
            <person name="Bradley K.W."/>
            <person name="Asai D.J."/>
            <person name="Bowman C.A."/>
            <person name="Russell D.A."/>
            <person name="Pope W.H."/>
            <person name="Jacobs-Sera D."/>
            <person name="Hendrix R.W."/>
            <person name="Hatfull G.F."/>
        </authorList>
    </citation>
    <scope>NUCLEOTIDE SEQUENCE</scope>
</reference>
<evidence type="ECO:0000259" key="2">
    <source>
        <dbReference type="PROSITE" id="PS51351"/>
    </source>
</evidence>
<organism evidence="3">
    <name type="scientific">Auxenochlorella protothecoides</name>
    <name type="common">Green microalga</name>
    <name type="synonym">Chlorella protothecoides</name>
    <dbReference type="NCBI Taxonomy" id="3075"/>
    <lineage>
        <taxon>Eukaryota</taxon>
        <taxon>Viridiplantae</taxon>
        <taxon>Chlorophyta</taxon>
        <taxon>core chlorophytes</taxon>
        <taxon>Trebouxiophyceae</taxon>
        <taxon>Chlorellales</taxon>
        <taxon>Chlorellaceae</taxon>
        <taxon>Auxenochlorella</taxon>
    </lineage>
</organism>
<evidence type="ECO:0000256" key="1">
    <source>
        <dbReference type="SAM" id="MobiDB-lite"/>
    </source>
</evidence>
<dbReference type="GO" id="GO:0005673">
    <property type="term" value="C:transcription factor TFIIE complex"/>
    <property type="evidence" value="ECO:0007669"/>
    <property type="project" value="InterPro"/>
</dbReference>
<dbReference type="GO" id="GO:0001097">
    <property type="term" value="F:TFIIH-class transcription factor complex binding"/>
    <property type="evidence" value="ECO:0007669"/>
    <property type="project" value="TreeGrafter"/>
</dbReference>
<dbReference type="InterPro" id="IPR003166">
    <property type="entry name" value="TFIIE_bsu_DNA-bd"/>
</dbReference>
<feature type="non-terminal residue" evidence="3">
    <location>
        <position position="1"/>
    </location>
</feature>
<dbReference type="InterPro" id="IPR016656">
    <property type="entry name" value="TFIIE-bsu"/>
</dbReference>
<protein>
    <recommendedName>
        <fullName evidence="2">TFIIE beta domain-containing protein</fullName>
    </recommendedName>
</protein>
<dbReference type="PROSITE" id="PS51351">
    <property type="entry name" value="TFIIE_BETA_C"/>
    <property type="match status" value="1"/>
</dbReference>
<dbReference type="GO" id="GO:0006367">
    <property type="term" value="P:transcription initiation at RNA polymerase II promoter"/>
    <property type="evidence" value="ECO:0007669"/>
    <property type="project" value="InterPro"/>
</dbReference>
<dbReference type="PANTHER" id="PTHR12716:SF8">
    <property type="entry name" value="TRANSCRIPTION INITIATION FACTOR IIE SUBUNIT BETA"/>
    <property type="match status" value="1"/>
</dbReference>
<feature type="domain" description="TFIIE beta" evidence="2">
    <location>
        <begin position="93"/>
        <end position="173"/>
    </location>
</feature>
<feature type="compositionally biased region" description="Basic and acidic residues" evidence="1">
    <location>
        <begin position="43"/>
        <end position="76"/>
    </location>
</feature>
<proteinExistence type="predicted"/>
<dbReference type="AlphaFoldDB" id="A0A1D1ZWU7"/>
<evidence type="ECO:0000313" key="3">
    <source>
        <dbReference type="EMBL" id="JAT71215.1"/>
    </source>
</evidence>
<gene>
    <name evidence="3" type="ORF">g.12563</name>
</gene>
<sequence>LKDVSIGAELGAFRGKVLGKMQGSASINVLENFRKRQVQASQLKDDAAKDREAKLARQREMKARRRESEAKSRTHPAESNSSAPSTSTAQASTSIPADLYGGAPQGPLGLRQKAVVDYLQKEAALCTIAQVNAALNTRIEDDAALMRELRRNEKVGFDDVEGRIFYQPEINVKNKAAMLQKIQVCDKPVLLQTILEAYPKADQDVQALKAEGKIIGFQSFEAEINGEVLFPIDQRLVGFRVDAALVDLWHQTEVPEAEDDLIAAVQAAGLKPAPRKAVRRREKADRKKKARKQAKLRSVTNVHLMHLLDGDAPVTID</sequence>
<feature type="compositionally biased region" description="Low complexity" evidence="1">
    <location>
        <begin position="77"/>
        <end position="97"/>
    </location>
</feature>
<dbReference type="EMBL" id="GDKF01007407">
    <property type="protein sequence ID" value="JAT71215.1"/>
    <property type="molecule type" value="Transcribed_RNA"/>
</dbReference>